<reference evidence="1" key="1">
    <citation type="submission" date="2021-06" db="EMBL/GenBank/DDBJ databases">
        <title>Parelaphostrongylus tenuis whole genome reference sequence.</title>
        <authorList>
            <person name="Garwood T.J."/>
            <person name="Larsen P.A."/>
            <person name="Fountain-Jones N.M."/>
            <person name="Garbe J.R."/>
            <person name="Macchietto M.G."/>
            <person name="Kania S.A."/>
            <person name="Gerhold R.W."/>
            <person name="Richards J.E."/>
            <person name="Wolf T.M."/>
        </authorList>
    </citation>
    <scope>NUCLEOTIDE SEQUENCE</scope>
    <source>
        <strain evidence="1">MNPRO001-30</strain>
        <tissue evidence="1">Meninges</tissue>
    </source>
</reference>
<proteinExistence type="predicted"/>
<name>A0AAD5LYT2_PARTN</name>
<dbReference type="Proteomes" id="UP001196413">
    <property type="component" value="Unassembled WGS sequence"/>
</dbReference>
<keyword evidence="2" id="KW-1185">Reference proteome</keyword>
<sequence>MSREKDWEALGEEDWEPFEDEELETMLQGLAVSAEECMVTNQTRAWTKTCTLSKVLRMTTGTDSEQRAPLNVDILVGDRAPNVQPPTVLPFDGTAAA</sequence>
<organism evidence="1 2">
    <name type="scientific">Parelaphostrongylus tenuis</name>
    <name type="common">Meningeal worm</name>
    <dbReference type="NCBI Taxonomy" id="148309"/>
    <lineage>
        <taxon>Eukaryota</taxon>
        <taxon>Metazoa</taxon>
        <taxon>Ecdysozoa</taxon>
        <taxon>Nematoda</taxon>
        <taxon>Chromadorea</taxon>
        <taxon>Rhabditida</taxon>
        <taxon>Rhabditina</taxon>
        <taxon>Rhabditomorpha</taxon>
        <taxon>Strongyloidea</taxon>
        <taxon>Metastrongylidae</taxon>
        <taxon>Parelaphostrongylus</taxon>
    </lineage>
</organism>
<comment type="caution">
    <text evidence="1">The sequence shown here is derived from an EMBL/GenBank/DDBJ whole genome shotgun (WGS) entry which is preliminary data.</text>
</comment>
<evidence type="ECO:0000313" key="1">
    <source>
        <dbReference type="EMBL" id="KAJ1347528.1"/>
    </source>
</evidence>
<dbReference type="AlphaFoldDB" id="A0AAD5LYT2"/>
<accession>A0AAD5LYT2</accession>
<evidence type="ECO:0000313" key="2">
    <source>
        <dbReference type="Proteomes" id="UP001196413"/>
    </source>
</evidence>
<gene>
    <name evidence="1" type="ORF">KIN20_002605</name>
</gene>
<dbReference type="EMBL" id="JAHQIW010000328">
    <property type="protein sequence ID" value="KAJ1347528.1"/>
    <property type="molecule type" value="Genomic_DNA"/>
</dbReference>
<protein>
    <submittedName>
        <fullName evidence="1">Uncharacterized protein</fullName>
    </submittedName>
</protein>